<evidence type="ECO:0000313" key="3">
    <source>
        <dbReference type="Proteomes" id="UP001066276"/>
    </source>
</evidence>
<gene>
    <name evidence="2" type="ORF">NDU88_008976</name>
</gene>
<sequence>MWAIRASRLPAGGIELHGSPEVGVVCLPELRERKSGDSPPRPEAVGWKTPRPAARSPGGFTQEVPTAGLIPLRSSRPPFFVVQGLEGRAANPRALLTGGEAAFPLWCSGGRWERCSSAGIVLVAAGMVRDAQPRGLRRGERQQMEGHFFHSLGGQANE</sequence>
<proteinExistence type="predicted"/>
<dbReference type="Proteomes" id="UP001066276">
    <property type="component" value="Chromosome 6"/>
</dbReference>
<accession>A0AAV7QWA4</accession>
<evidence type="ECO:0000256" key="1">
    <source>
        <dbReference type="SAM" id="MobiDB-lite"/>
    </source>
</evidence>
<organism evidence="2 3">
    <name type="scientific">Pleurodeles waltl</name>
    <name type="common">Iberian ribbed newt</name>
    <dbReference type="NCBI Taxonomy" id="8319"/>
    <lineage>
        <taxon>Eukaryota</taxon>
        <taxon>Metazoa</taxon>
        <taxon>Chordata</taxon>
        <taxon>Craniata</taxon>
        <taxon>Vertebrata</taxon>
        <taxon>Euteleostomi</taxon>
        <taxon>Amphibia</taxon>
        <taxon>Batrachia</taxon>
        <taxon>Caudata</taxon>
        <taxon>Salamandroidea</taxon>
        <taxon>Salamandridae</taxon>
        <taxon>Pleurodelinae</taxon>
        <taxon>Pleurodeles</taxon>
    </lineage>
</organism>
<name>A0AAV7QWA4_PLEWA</name>
<evidence type="ECO:0000313" key="2">
    <source>
        <dbReference type="EMBL" id="KAJ1142663.1"/>
    </source>
</evidence>
<dbReference type="AlphaFoldDB" id="A0AAV7QWA4"/>
<keyword evidence="3" id="KW-1185">Reference proteome</keyword>
<reference evidence="2" key="1">
    <citation type="journal article" date="2022" name="bioRxiv">
        <title>Sequencing and chromosome-scale assembly of the giantPleurodeles waltlgenome.</title>
        <authorList>
            <person name="Brown T."/>
            <person name="Elewa A."/>
            <person name="Iarovenko S."/>
            <person name="Subramanian E."/>
            <person name="Araus A.J."/>
            <person name="Petzold A."/>
            <person name="Susuki M."/>
            <person name="Suzuki K.-i.T."/>
            <person name="Hayashi T."/>
            <person name="Toyoda A."/>
            <person name="Oliveira C."/>
            <person name="Osipova E."/>
            <person name="Leigh N.D."/>
            <person name="Simon A."/>
            <person name="Yun M.H."/>
        </authorList>
    </citation>
    <scope>NUCLEOTIDE SEQUENCE</scope>
    <source>
        <strain evidence="2">20211129_DDA</strain>
        <tissue evidence="2">Liver</tissue>
    </source>
</reference>
<feature type="region of interest" description="Disordered" evidence="1">
    <location>
        <begin position="30"/>
        <end position="70"/>
    </location>
</feature>
<comment type="caution">
    <text evidence="2">The sequence shown here is derived from an EMBL/GenBank/DDBJ whole genome shotgun (WGS) entry which is preliminary data.</text>
</comment>
<protein>
    <submittedName>
        <fullName evidence="2">Uncharacterized protein</fullName>
    </submittedName>
</protein>
<dbReference type="EMBL" id="JANPWB010000010">
    <property type="protein sequence ID" value="KAJ1142663.1"/>
    <property type="molecule type" value="Genomic_DNA"/>
</dbReference>